<dbReference type="Proteomes" id="UP001652504">
    <property type="component" value="Unassembled WGS sequence"/>
</dbReference>
<comment type="similarity">
    <text evidence="1">Belongs to the membrane fusion protein (MFP) (TC 8.A.1) family.</text>
</comment>
<reference evidence="5 6" key="1">
    <citation type="submission" date="2022-10" db="EMBL/GenBank/DDBJ databases">
        <title>Aestuariibacter sp. AA17 isolated from Montipora capitata coral fragment.</title>
        <authorList>
            <person name="Emsley S.A."/>
            <person name="Pfannmuller K.M."/>
            <person name="Loughran R.M."/>
            <person name="Shlafstein M."/>
            <person name="Papke E."/>
            <person name="Saw J.H."/>
            <person name="Ushijima B."/>
            <person name="Videau P."/>
        </authorList>
    </citation>
    <scope>NUCLEOTIDE SEQUENCE [LARGE SCALE GENOMIC DNA]</scope>
    <source>
        <strain evidence="5 6">AA17</strain>
    </source>
</reference>
<dbReference type="InterPro" id="IPR006143">
    <property type="entry name" value="RND_pump_MFP"/>
</dbReference>
<dbReference type="Pfam" id="PF25973">
    <property type="entry name" value="BSH_CzcB"/>
    <property type="match status" value="1"/>
</dbReference>
<dbReference type="PANTHER" id="PTHR30469">
    <property type="entry name" value="MULTIDRUG RESISTANCE PROTEIN MDTA"/>
    <property type="match status" value="1"/>
</dbReference>
<proteinExistence type="inferred from homology"/>
<gene>
    <name evidence="5" type="ORF">OE749_03295</name>
</gene>
<comment type="caution">
    <text evidence="5">The sequence shown here is derived from an EMBL/GenBank/DDBJ whole genome shotgun (WGS) entry which is preliminary data.</text>
</comment>
<dbReference type="Gene3D" id="1.10.287.470">
    <property type="entry name" value="Helix hairpin bin"/>
    <property type="match status" value="1"/>
</dbReference>
<evidence type="ECO:0000259" key="3">
    <source>
        <dbReference type="Pfam" id="PF25954"/>
    </source>
</evidence>
<organism evidence="5 6">
    <name type="scientific">Fluctibacter corallii</name>
    <dbReference type="NCBI Taxonomy" id="2984329"/>
    <lineage>
        <taxon>Bacteria</taxon>
        <taxon>Pseudomonadati</taxon>
        <taxon>Pseudomonadota</taxon>
        <taxon>Gammaproteobacteria</taxon>
        <taxon>Alteromonadales</taxon>
        <taxon>Alteromonadaceae</taxon>
        <taxon>Fluctibacter</taxon>
    </lineage>
</organism>
<keyword evidence="2" id="KW-0175">Coiled coil</keyword>
<evidence type="ECO:0000256" key="2">
    <source>
        <dbReference type="SAM" id="Coils"/>
    </source>
</evidence>
<dbReference type="Gene3D" id="2.40.50.100">
    <property type="match status" value="1"/>
</dbReference>
<dbReference type="Gene3D" id="2.40.30.170">
    <property type="match status" value="1"/>
</dbReference>
<dbReference type="Gene3D" id="2.40.420.20">
    <property type="match status" value="1"/>
</dbReference>
<evidence type="ECO:0000313" key="6">
    <source>
        <dbReference type="Proteomes" id="UP001652504"/>
    </source>
</evidence>
<dbReference type="PANTHER" id="PTHR30469:SF29">
    <property type="entry name" value="BLR2860 PROTEIN"/>
    <property type="match status" value="1"/>
</dbReference>
<dbReference type="InterPro" id="IPR058647">
    <property type="entry name" value="BSH_CzcB-like"/>
</dbReference>
<evidence type="ECO:0000256" key="1">
    <source>
        <dbReference type="ARBA" id="ARBA00009477"/>
    </source>
</evidence>
<accession>A0ABT3A558</accession>
<keyword evidence="6" id="KW-1185">Reference proteome</keyword>
<dbReference type="InterPro" id="IPR058792">
    <property type="entry name" value="Beta-barrel_RND_2"/>
</dbReference>
<sequence>MTRLITRMRRQPAWIALLIFLLLCLWLFSGVGQQKAAEQTQSKAKQQTLAEVRTRILSADEVSREISLYGRTEPDRTASLKAEVTGKVIDVLVKEGQFVKAGEILLVIEEKDLQRQLDAAKSLKNQREIELKAAMSLIEKGYQSKVAKAQAQAALDSAVAAIEQLDIDLNNTRVRAPFDGVLNMRHVEVGDSLREGDLMVTFVDLDPLVITANVTENDVSQLQLNQEASGELLSGQRMEGRIRYISSVSNEGTNTFPIEIAVPNPERKWRAGMSTSVSIPLEKTWAIKITPASMALDKHGNLGVKIVEESKVKFVPIDIVRSDAEGVWLSGLGERAQIITFGHGYVNDGDTVNAIVVDSEI</sequence>
<name>A0ABT3A558_9ALTE</name>
<feature type="coiled-coil region" evidence="2">
    <location>
        <begin position="106"/>
        <end position="168"/>
    </location>
</feature>
<dbReference type="NCBIfam" id="TIGR01730">
    <property type="entry name" value="RND_mfp"/>
    <property type="match status" value="1"/>
</dbReference>
<protein>
    <submittedName>
        <fullName evidence="5">Efflux RND transporter periplasmic adaptor subunit</fullName>
    </submittedName>
</protein>
<evidence type="ECO:0000313" key="5">
    <source>
        <dbReference type="EMBL" id="MCV2883727.1"/>
    </source>
</evidence>
<evidence type="ECO:0000259" key="4">
    <source>
        <dbReference type="Pfam" id="PF25973"/>
    </source>
</evidence>
<feature type="domain" description="CzcB-like barrel-sandwich hybrid" evidence="4">
    <location>
        <begin position="76"/>
        <end position="199"/>
    </location>
</feature>
<feature type="domain" description="CusB-like beta-barrel" evidence="3">
    <location>
        <begin position="210"/>
        <end position="279"/>
    </location>
</feature>
<dbReference type="EMBL" id="JAOWKX010000001">
    <property type="protein sequence ID" value="MCV2883727.1"/>
    <property type="molecule type" value="Genomic_DNA"/>
</dbReference>
<dbReference type="Pfam" id="PF25954">
    <property type="entry name" value="Beta-barrel_RND_2"/>
    <property type="match status" value="1"/>
</dbReference>
<dbReference type="SUPFAM" id="SSF111369">
    <property type="entry name" value="HlyD-like secretion proteins"/>
    <property type="match status" value="1"/>
</dbReference>
<dbReference type="RefSeq" id="WP_263710923.1">
    <property type="nucleotide sequence ID" value="NZ_JAOWKX010000001.1"/>
</dbReference>